<accession>A0A812UYZ6</accession>
<dbReference type="Proteomes" id="UP000604046">
    <property type="component" value="Unassembled WGS sequence"/>
</dbReference>
<gene>
    <name evidence="2" type="ORF">SNAT2548_LOCUS33537</name>
</gene>
<keyword evidence="1" id="KW-0732">Signal</keyword>
<evidence type="ECO:0000313" key="3">
    <source>
        <dbReference type="Proteomes" id="UP000604046"/>
    </source>
</evidence>
<keyword evidence="3" id="KW-1185">Reference proteome</keyword>
<protein>
    <submittedName>
        <fullName evidence="2">Uncharacterized protein</fullName>
    </submittedName>
</protein>
<reference evidence="2" key="1">
    <citation type="submission" date="2021-02" db="EMBL/GenBank/DDBJ databases">
        <authorList>
            <person name="Dougan E. K."/>
            <person name="Rhodes N."/>
            <person name="Thang M."/>
            <person name="Chan C."/>
        </authorList>
    </citation>
    <scope>NUCLEOTIDE SEQUENCE</scope>
</reference>
<name>A0A812UYZ6_9DINO</name>
<dbReference type="AlphaFoldDB" id="A0A812UYZ6"/>
<organism evidence="2 3">
    <name type="scientific">Symbiodinium natans</name>
    <dbReference type="NCBI Taxonomy" id="878477"/>
    <lineage>
        <taxon>Eukaryota</taxon>
        <taxon>Sar</taxon>
        <taxon>Alveolata</taxon>
        <taxon>Dinophyceae</taxon>
        <taxon>Suessiales</taxon>
        <taxon>Symbiodiniaceae</taxon>
        <taxon>Symbiodinium</taxon>
    </lineage>
</organism>
<dbReference type="EMBL" id="CAJNDS010002761">
    <property type="protein sequence ID" value="CAE7588509.1"/>
    <property type="molecule type" value="Genomic_DNA"/>
</dbReference>
<feature type="signal peptide" evidence="1">
    <location>
        <begin position="1"/>
        <end position="26"/>
    </location>
</feature>
<feature type="chain" id="PRO_5032544213" evidence="1">
    <location>
        <begin position="27"/>
        <end position="197"/>
    </location>
</feature>
<comment type="caution">
    <text evidence="2">The sequence shown here is derived from an EMBL/GenBank/DDBJ whole genome shotgun (WGS) entry which is preliminary data.</text>
</comment>
<sequence>MAPQPRKCLLRPRVGALLLLCGHVAADRDHSWSSAEVEAFEDASLMRIQLLQLQFDLEKAPNDQDPSIVVVPPRPHKFPADETIRIEEQAVIPTSAFLLGAVLLVTGHRMPGMLATYFAGQSSFALYMKLVLSEETVSRELKLERMPAAFLVTAIQRSWLSCPLVWEWPCCILALPLHFPGLSKLRSYLRSFSFPQP</sequence>
<proteinExistence type="predicted"/>
<evidence type="ECO:0000256" key="1">
    <source>
        <dbReference type="SAM" id="SignalP"/>
    </source>
</evidence>
<evidence type="ECO:0000313" key="2">
    <source>
        <dbReference type="EMBL" id="CAE7588509.1"/>
    </source>
</evidence>